<comment type="caution">
    <text evidence="2">The sequence shown here is derived from an EMBL/GenBank/DDBJ whole genome shotgun (WGS) entry which is preliminary data.</text>
</comment>
<gene>
    <name evidence="2" type="ORF">GCM10009107_05230</name>
</gene>
<keyword evidence="3" id="KW-1185">Reference proteome</keyword>
<dbReference type="SUPFAM" id="SSF47413">
    <property type="entry name" value="lambda repressor-like DNA-binding domains"/>
    <property type="match status" value="1"/>
</dbReference>
<dbReference type="CDD" id="cd00093">
    <property type="entry name" value="HTH_XRE"/>
    <property type="match status" value="1"/>
</dbReference>
<dbReference type="InterPro" id="IPR010982">
    <property type="entry name" value="Lambda_DNA-bd_dom_sf"/>
</dbReference>
<dbReference type="InterPro" id="IPR001387">
    <property type="entry name" value="Cro/C1-type_HTH"/>
</dbReference>
<dbReference type="Pfam" id="PF01381">
    <property type="entry name" value="HTH_3"/>
    <property type="match status" value="1"/>
</dbReference>
<dbReference type="EMBL" id="BAAAEW010000004">
    <property type="protein sequence ID" value="GAA0742090.1"/>
    <property type="molecule type" value="Genomic_DNA"/>
</dbReference>
<evidence type="ECO:0000313" key="3">
    <source>
        <dbReference type="Proteomes" id="UP001500279"/>
    </source>
</evidence>
<feature type="domain" description="HTH cro/C1-type" evidence="1">
    <location>
        <begin position="18"/>
        <end position="64"/>
    </location>
</feature>
<name>A0ABN1JMB0_9BURK</name>
<reference evidence="2 3" key="1">
    <citation type="journal article" date="2019" name="Int. J. Syst. Evol. Microbiol.">
        <title>The Global Catalogue of Microorganisms (GCM) 10K type strain sequencing project: providing services to taxonomists for standard genome sequencing and annotation.</title>
        <authorList>
            <consortium name="The Broad Institute Genomics Platform"/>
            <consortium name="The Broad Institute Genome Sequencing Center for Infectious Disease"/>
            <person name="Wu L."/>
            <person name="Ma J."/>
        </authorList>
    </citation>
    <scope>NUCLEOTIDE SEQUENCE [LARGE SCALE GENOMIC DNA]</scope>
    <source>
        <strain evidence="2 3">JCM 15503</strain>
    </source>
</reference>
<dbReference type="Gene3D" id="1.10.260.40">
    <property type="entry name" value="lambda repressor-like DNA-binding domains"/>
    <property type="match status" value="1"/>
</dbReference>
<evidence type="ECO:0000259" key="1">
    <source>
        <dbReference type="Pfam" id="PF01381"/>
    </source>
</evidence>
<protein>
    <recommendedName>
        <fullName evidence="1">HTH cro/C1-type domain-containing protein</fullName>
    </recommendedName>
</protein>
<sequence length="99" mass="10957">MLVSINNKSDFGAAFLFARKAQGLTQEDFDEVSSRVYVSALERKIKQPTLPKVDELAARMGLHPLAVLALAYCLPLGERGEIDQLLAMLRQELLAVTKL</sequence>
<evidence type="ECO:0000313" key="2">
    <source>
        <dbReference type="EMBL" id="GAA0742090.1"/>
    </source>
</evidence>
<accession>A0ABN1JMB0</accession>
<organism evidence="2 3">
    <name type="scientific">Ideonella azotifigens</name>
    <dbReference type="NCBI Taxonomy" id="513160"/>
    <lineage>
        <taxon>Bacteria</taxon>
        <taxon>Pseudomonadati</taxon>
        <taxon>Pseudomonadota</taxon>
        <taxon>Betaproteobacteria</taxon>
        <taxon>Burkholderiales</taxon>
        <taxon>Sphaerotilaceae</taxon>
        <taxon>Ideonella</taxon>
    </lineage>
</organism>
<proteinExistence type="predicted"/>
<dbReference type="Proteomes" id="UP001500279">
    <property type="component" value="Unassembled WGS sequence"/>
</dbReference>